<organism evidence="10">
    <name type="scientific">marine metagenome</name>
    <dbReference type="NCBI Taxonomy" id="408172"/>
    <lineage>
        <taxon>unclassified sequences</taxon>
        <taxon>metagenomes</taxon>
        <taxon>ecological metagenomes</taxon>
    </lineage>
</organism>
<dbReference type="InterPro" id="IPR038454">
    <property type="entry name" value="DnaA_N_sf"/>
</dbReference>
<keyword evidence="7" id="KW-0238">DNA-binding</keyword>
<feature type="domain" description="Chromosomal replication initiator DnaA C-terminal" evidence="9">
    <location>
        <begin position="370"/>
        <end position="439"/>
    </location>
</feature>
<dbReference type="Pfam" id="PF08299">
    <property type="entry name" value="Bac_DnaA_C"/>
    <property type="match status" value="1"/>
</dbReference>
<keyword evidence="3" id="KW-0235">DNA replication</keyword>
<dbReference type="SMART" id="SM00382">
    <property type="entry name" value="AAA"/>
    <property type="match status" value="1"/>
</dbReference>
<dbReference type="SUPFAM" id="SSF52540">
    <property type="entry name" value="P-loop containing nucleoside triphosphate hydrolases"/>
    <property type="match status" value="1"/>
</dbReference>
<sequence length="463" mass="53925">MDKTSLKTNANTLSEESVLNWQIIQKDFEKSFGTEVYSSWLKNILLVKEYNHYVILGVPTRFFRDWITSRYADKILSELKRHKLSINRIEFEIIEKEKLENRIIPPYSSRNKITEMKDSILNYNRLNNNLSFDNFVVGQSNKISYLSAKKICTQLSIYNPLFIYGGVGLGKTHLMNAIGLELSSNNNVMFISAERFMYQFIKSIKKNEMVSFKDFFRRANVFIIDDIQFIRGKEGLQEEFFHTFNSLFDKSSQIVISSDRPPNKLDRVQDRIKSRLSGGLVVDIGLPDYDLKLNILRKKIEEFQKSFKEHPDLSDEVVDYLAKDTKSNIRELIGVFNRVVAFSKMSNKSLSINDCKIILKDVYNSTKIISIDKIQNVTSNFFSINLDEMLSQRRSRPLARPRQIAMYLAKKLTTRSLPEIGRKFANRDHTTVIHAVKTIDKLSKNDEQMRKNIEEIKSIILND</sequence>
<dbReference type="Gene3D" id="3.40.50.300">
    <property type="entry name" value="P-loop containing nucleotide triphosphate hydrolases"/>
    <property type="match status" value="1"/>
</dbReference>
<evidence type="ECO:0000256" key="5">
    <source>
        <dbReference type="ARBA" id="ARBA00022840"/>
    </source>
</evidence>
<dbReference type="PROSITE" id="PS01008">
    <property type="entry name" value="DNAA"/>
    <property type="match status" value="1"/>
</dbReference>
<dbReference type="Gene3D" id="3.30.300.180">
    <property type="match status" value="1"/>
</dbReference>
<dbReference type="Gene3D" id="1.10.8.60">
    <property type="match status" value="1"/>
</dbReference>
<accession>A0A381QWI8</accession>
<feature type="domain" description="AAA+ ATPase" evidence="8">
    <location>
        <begin position="157"/>
        <end position="286"/>
    </location>
</feature>
<dbReference type="HAMAP" id="MF_00377">
    <property type="entry name" value="DnaA_bact"/>
    <property type="match status" value="1"/>
</dbReference>
<dbReference type="EMBL" id="UINC01001545">
    <property type="protein sequence ID" value="SUZ83314.1"/>
    <property type="molecule type" value="Genomic_DNA"/>
</dbReference>
<evidence type="ECO:0000256" key="1">
    <source>
        <dbReference type="ARBA" id="ARBA00006583"/>
    </source>
</evidence>
<dbReference type="InterPro" id="IPR020591">
    <property type="entry name" value="Chromosome_initiator_DnaA-like"/>
</dbReference>
<dbReference type="InterPro" id="IPR003593">
    <property type="entry name" value="AAA+_ATPase"/>
</dbReference>
<evidence type="ECO:0000256" key="2">
    <source>
        <dbReference type="ARBA" id="ARBA00022490"/>
    </source>
</evidence>
<evidence type="ECO:0000256" key="6">
    <source>
        <dbReference type="ARBA" id="ARBA00023121"/>
    </source>
</evidence>
<dbReference type="PRINTS" id="PR00051">
    <property type="entry name" value="DNAA"/>
</dbReference>
<dbReference type="InterPro" id="IPR001957">
    <property type="entry name" value="Chromosome_initiator_DnaA"/>
</dbReference>
<dbReference type="Gene3D" id="1.10.1750.10">
    <property type="match status" value="1"/>
</dbReference>
<evidence type="ECO:0000256" key="4">
    <source>
        <dbReference type="ARBA" id="ARBA00022741"/>
    </source>
</evidence>
<dbReference type="Pfam" id="PF00308">
    <property type="entry name" value="Bac_DnaA"/>
    <property type="match status" value="1"/>
</dbReference>
<gene>
    <name evidence="10" type="ORF">METZ01_LOCUS36168</name>
</gene>
<dbReference type="NCBIfam" id="TIGR00362">
    <property type="entry name" value="DnaA"/>
    <property type="match status" value="1"/>
</dbReference>
<comment type="similarity">
    <text evidence="1">Belongs to the DnaA family.</text>
</comment>
<keyword evidence="5" id="KW-0067">ATP-binding</keyword>
<dbReference type="GO" id="GO:0006275">
    <property type="term" value="P:regulation of DNA replication"/>
    <property type="evidence" value="ECO:0007669"/>
    <property type="project" value="InterPro"/>
</dbReference>
<dbReference type="GO" id="GO:0005524">
    <property type="term" value="F:ATP binding"/>
    <property type="evidence" value="ECO:0007669"/>
    <property type="project" value="UniProtKB-KW"/>
</dbReference>
<dbReference type="AlphaFoldDB" id="A0A381QWI8"/>
<dbReference type="InterPro" id="IPR013317">
    <property type="entry name" value="DnaA_dom"/>
</dbReference>
<evidence type="ECO:0008006" key="11">
    <source>
        <dbReference type="Google" id="ProtNLM"/>
    </source>
</evidence>
<evidence type="ECO:0000259" key="9">
    <source>
        <dbReference type="SMART" id="SM00760"/>
    </source>
</evidence>
<evidence type="ECO:0000256" key="3">
    <source>
        <dbReference type="ARBA" id="ARBA00022705"/>
    </source>
</evidence>
<dbReference type="PANTHER" id="PTHR30050">
    <property type="entry name" value="CHROMOSOMAL REPLICATION INITIATOR PROTEIN DNAA"/>
    <property type="match status" value="1"/>
</dbReference>
<reference evidence="10" key="1">
    <citation type="submission" date="2018-05" db="EMBL/GenBank/DDBJ databases">
        <authorList>
            <person name="Lanie J.A."/>
            <person name="Ng W.-L."/>
            <person name="Kazmierczak K.M."/>
            <person name="Andrzejewski T.M."/>
            <person name="Davidsen T.M."/>
            <person name="Wayne K.J."/>
            <person name="Tettelin H."/>
            <person name="Glass J.I."/>
            <person name="Rusch D."/>
            <person name="Podicherti R."/>
            <person name="Tsui H.-C.T."/>
            <person name="Winkler M.E."/>
        </authorList>
    </citation>
    <scope>NUCLEOTIDE SEQUENCE</scope>
</reference>
<dbReference type="GO" id="GO:0005886">
    <property type="term" value="C:plasma membrane"/>
    <property type="evidence" value="ECO:0007669"/>
    <property type="project" value="TreeGrafter"/>
</dbReference>
<name>A0A381QWI8_9ZZZZ</name>
<dbReference type="Pfam" id="PF11638">
    <property type="entry name" value="DnaA_N"/>
    <property type="match status" value="1"/>
</dbReference>
<evidence type="ECO:0000259" key="8">
    <source>
        <dbReference type="SMART" id="SM00382"/>
    </source>
</evidence>
<dbReference type="InterPro" id="IPR024633">
    <property type="entry name" value="DnaA_N_dom"/>
</dbReference>
<dbReference type="GO" id="GO:0008289">
    <property type="term" value="F:lipid binding"/>
    <property type="evidence" value="ECO:0007669"/>
    <property type="project" value="UniProtKB-KW"/>
</dbReference>
<dbReference type="GO" id="GO:0006270">
    <property type="term" value="P:DNA replication initiation"/>
    <property type="evidence" value="ECO:0007669"/>
    <property type="project" value="InterPro"/>
</dbReference>
<dbReference type="CDD" id="cd06571">
    <property type="entry name" value="Bac_DnaA_C"/>
    <property type="match status" value="1"/>
</dbReference>
<keyword evidence="2" id="KW-0963">Cytoplasm</keyword>
<dbReference type="SUPFAM" id="SSF48295">
    <property type="entry name" value="TrpR-like"/>
    <property type="match status" value="1"/>
</dbReference>
<dbReference type="GO" id="GO:0003688">
    <property type="term" value="F:DNA replication origin binding"/>
    <property type="evidence" value="ECO:0007669"/>
    <property type="project" value="InterPro"/>
</dbReference>
<proteinExistence type="inferred from homology"/>
<dbReference type="SMART" id="SM00760">
    <property type="entry name" value="Bac_DnaA_C"/>
    <property type="match status" value="1"/>
</dbReference>
<dbReference type="CDD" id="cd00009">
    <property type="entry name" value="AAA"/>
    <property type="match status" value="1"/>
</dbReference>
<dbReference type="InterPro" id="IPR010921">
    <property type="entry name" value="Trp_repressor/repl_initiator"/>
</dbReference>
<keyword evidence="6" id="KW-0446">Lipid-binding</keyword>
<protein>
    <recommendedName>
        <fullName evidence="11">Chromosomal replication initiator protein DnaA</fullName>
    </recommendedName>
</protein>
<keyword evidence="4" id="KW-0547">Nucleotide-binding</keyword>
<dbReference type="InterPro" id="IPR018312">
    <property type="entry name" value="Chromosome_initiator_DnaA_CS"/>
</dbReference>
<evidence type="ECO:0000256" key="7">
    <source>
        <dbReference type="ARBA" id="ARBA00023125"/>
    </source>
</evidence>
<dbReference type="InterPro" id="IPR013159">
    <property type="entry name" value="DnaA_C"/>
</dbReference>
<evidence type="ECO:0000313" key="10">
    <source>
        <dbReference type="EMBL" id="SUZ83314.1"/>
    </source>
</evidence>
<dbReference type="PANTHER" id="PTHR30050:SF2">
    <property type="entry name" value="CHROMOSOMAL REPLICATION INITIATOR PROTEIN DNAA"/>
    <property type="match status" value="1"/>
</dbReference>
<dbReference type="InterPro" id="IPR027417">
    <property type="entry name" value="P-loop_NTPase"/>
</dbReference>